<dbReference type="EMBL" id="RJJR01000001">
    <property type="protein sequence ID" value="RNI40242.1"/>
    <property type="molecule type" value="Genomic_DNA"/>
</dbReference>
<dbReference type="Proteomes" id="UP000267223">
    <property type="component" value="Unassembled WGS sequence"/>
</dbReference>
<keyword evidence="4" id="KW-1185">Reference proteome</keyword>
<evidence type="ECO:0000313" key="3">
    <source>
        <dbReference type="EMBL" id="RNI40242.1"/>
    </source>
</evidence>
<accession>A0A3M9NQY8</accession>
<dbReference type="InterPro" id="IPR011659">
    <property type="entry name" value="WD40"/>
</dbReference>
<dbReference type="AlphaFoldDB" id="A0A3M9NQY8"/>
<dbReference type="Gene3D" id="2.60.120.200">
    <property type="match status" value="1"/>
</dbReference>
<dbReference type="SUPFAM" id="SSF82171">
    <property type="entry name" value="DPP6 N-terminal domain-like"/>
    <property type="match status" value="1"/>
</dbReference>
<comment type="caution">
    <text evidence="3">The sequence shown here is derived from an EMBL/GenBank/DDBJ whole genome shotgun (WGS) entry which is preliminary data.</text>
</comment>
<evidence type="ECO:0000313" key="4">
    <source>
        <dbReference type="Proteomes" id="UP000267223"/>
    </source>
</evidence>
<dbReference type="PANTHER" id="PTHR36842">
    <property type="entry name" value="PROTEIN TOLB HOMOLOG"/>
    <property type="match status" value="1"/>
</dbReference>
<keyword evidence="2" id="KW-0732">Signal</keyword>
<sequence>MRFKTSSVIKLSIISSCMMLSVNSFSQKTGIFEGQTDVGKVLHSGNAIYNSANDEYAITGSGANIWFTNDEFHFVWKKMRGDFILRARGKFQGKSGEAHRKFGWMVRQGLDTSSAMVAATIHGDGLTSLQYRKAAHTNVEENKFDISGPDVVQLERKGNQFIMSVAHFGDTFVSKELSDVNFDGDVYVGLFVCAHNKNAVEKADFENVRIVIPAGKDLVPYKKYLGSHIETMDVITGKRKIVYSENASLQAPNWTTDGKSLLYNSNGSLYLFDLKSRRPALFPTGKVKDINNDHVISFDGKMLGISARSPDGKIGSTVYTVPMTGGEPKLITPLLGFSYLHGWSPDGKWLTYTAKRNSDPTPAGFDIYKIPSKGGKEIQLTNVKGLDDGPEYSPDGKYIYFNSVRSGLMQLWRMKPDGSDQEQLTNDDYNNWFAHISPDGKWIVCITFLKDEVKPDDHPFYKHVYLRMMPASGGPLKVIAYLYGGQGTINTPSWSPDSKKIAFVSNTDMSE</sequence>
<dbReference type="Pfam" id="PF07676">
    <property type="entry name" value="PD40"/>
    <property type="match status" value="3"/>
</dbReference>
<dbReference type="RefSeq" id="WP_123119133.1">
    <property type="nucleotide sequence ID" value="NZ_RJJR01000001.1"/>
</dbReference>
<dbReference type="Gene3D" id="2.120.10.30">
    <property type="entry name" value="TolB, C-terminal domain"/>
    <property type="match status" value="1"/>
</dbReference>
<evidence type="ECO:0000256" key="2">
    <source>
        <dbReference type="SAM" id="SignalP"/>
    </source>
</evidence>
<dbReference type="PANTHER" id="PTHR36842:SF1">
    <property type="entry name" value="PROTEIN TOLB"/>
    <property type="match status" value="1"/>
</dbReference>
<name>A0A3M9NQY8_9BACT</name>
<proteinExistence type="inferred from homology"/>
<feature type="signal peptide" evidence="2">
    <location>
        <begin position="1"/>
        <end position="26"/>
    </location>
</feature>
<gene>
    <name evidence="3" type="ORF">EFY79_02795</name>
</gene>
<evidence type="ECO:0000256" key="1">
    <source>
        <dbReference type="ARBA" id="ARBA00009820"/>
    </source>
</evidence>
<comment type="similarity">
    <text evidence="1">Belongs to the TolB family.</text>
</comment>
<feature type="chain" id="PRO_5018091764" evidence="2">
    <location>
        <begin position="27"/>
        <end position="511"/>
    </location>
</feature>
<organism evidence="3 4">
    <name type="scientific">Hanamia caeni</name>
    <dbReference type="NCBI Taxonomy" id="2294116"/>
    <lineage>
        <taxon>Bacteria</taxon>
        <taxon>Pseudomonadati</taxon>
        <taxon>Bacteroidota</taxon>
        <taxon>Chitinophagia</taxon>
        <taxon>Chitinophagales</taxon>
        <taxon>Chitinophagaceae</taxon>
        <taxon>Hanamia</taxon>
    </lineage>
</organism>
<protein>
    <submittedName>
        <fullName evidence="3">Biopolymer transporter TolR</fullName>
    </submittedName>
</protein>
<dbReference type="InterPro" id="IPR011042">
    <property type="entry name" value="6-blade_b-propeller_TolB-like"/>
</dbReference>
<reference evidence="3 4" key="1">
    <citation type="submission" date="2018-11" db="EMBL/GenBank/DDBJ databases">
        <title>Draft genome sequence of Ferruginibacter sp. BO-59.</title>
        <authorList>
            <person name="Im W.T."/>
        </authorList>
    </citation>
    <scope>NUCLEOTIDE SEQUENCE [LARGE SCALE GENOMIC DNA]</scope>
    <source>
        <strain evidence="3 4">BO-59</strain>
    </source>
</reference>
<dbReference type="OrthoDB" id="8432779at2"/>